<dbReference type="Proteomes" id="UP000480275">
    <property type="component" value="Unassembled WGS sequence"/>
</dbReference>
<organism evidence="2 3">
    <name type="scientific">Rhodocyclus tenuis</name>
    <name type="common">Rhodospirillum tenue</name>
    <dbReference type="NCBI Taxonomy" id="1066"/>
    <lineage>
        <taxon>Bacteria</taxon>
        <taxon>Pseudomonadati</taxon>
        <taxon>Pseudomonadota</taxon>
        <taxon>Betaproteobacteria</taxon>
        <taxon>Rhodocyclales</taxon>
        <taxon>Rhodocyclaceae</taxon>
        <taxon>Rhodocyclus</taxon>
    </lineage>
</organism>
<gene>
    <name evidence="2" type="ORF">GHK24_05940</name>
</gene>
<evidence type="ECO:0000313" key="3">
    <source>
        <dbReference type="Proteomes" id="UP000480275"/>
    </source>
</evidence>
<dbReference type="AlphaFoldDB" id="A0A6L5JWX8"/>
<proteinExistence type="predicted"/>
<feature type="signal peptide" evidence="1">
    <location>
        <begin position="1"/>
        <end position="24"/>
    </location>
</feature>
<comment type="caution">
    <text evidence="2">The sequence shown here is derived from an EMBL/GenBank/DDBJ whole genome shotgun (WGS) entry which is preliminary data.</text>
</comment>
<sequence>MANRALFPATLVLIALCCAANASAQGVAINVEKSLSSTTPLVTLLGDALTETASSSAATCGRLLSMPVVEFPREVAIGKDGRPSEDAGAVRKIAGQMGLCALAASYLSPALFDYLSSRPTMRYGDAVKAAAVWLAPRWHLAVERVALAAEVQSGERVLGEGRSLVRDVIVSSQLGREAKELTPSVQFGSEKDAAVTKVDEFAVGTWASPIARRTRTIESFRAFLVTGDVLALEHGKLSLSGRGATLYGEGKLAGNEYALSLRGSATTSVVSGGQR</sequence>
<protein>
    <submittedName>
        <fullName evidence="2">Uncharacterized protein</fullName>
    </submittedName>
</protein>
<name>A0A6L5JWX8_RHOTE</name>
<accession>A0A6L5JWX8</accession>
<feature type="chain" id="PRO_5027043701" evidence="1">
    <location>
        <begin position="25"/>
        <end position="275"/>
    </location>
</feature>
<keyword evidence="1" id="KW-0732">Signal</keyword>
<evidence type="ECO:0000313" key="2">
    <source>
        <dbReference type="EMBL" id="MQY51312.1"/>
    </source>
</evidence>
<reference evidence="2 3" key="1">
    <citation type="submission" date="2019-10" db="EMBL/GenBank/DDBJ databases">
        <title>Whole-genome sequence of the purple nonsulfur photosynthetic bacterium Rhodocyclus tenuis.</title>
        <authorList>
            <person name="Kyndt J.A."/>
            <person name="Meyer T.E."/>
        </authorList>
    </citation>
    <scope>NUCLEOTIDE SEQUENCE [LARGE SCALE GENOMIC DNA]</scope>
    <source>
        <strain evidence="2 3">DSM 110</strain>
    </source>
</reference>
<dbReference type="EMBL" id="WIXJ01000003">
    <property type="protein sequence ID" value="MQY51312.1"/>
    <property type="molecule type" value="Genomic_DNA"/>
</dbReference>
<evidence type="ECO:0000256" key="1">
    <source>
        <dbReference type="SAM" id="SignalP"/>
    </source>
</evidence>